<dbReference type="RefSeq" id="XP_001013151.2">
    <property type="nucleotide sequence ID" value="XM_001013151.2"/>
</dbReference>
<dbReference type="OrthoDB" id="287274at2759"/>
<dbReference type="InterPro" id="IPR014612">
    <property type="entry name" value="Pop7/Rpp20"/>
</dbReference>
<dbReference type="EMBL" id="GG662740">
    <property type="protein sequence ID" value="EAR92906.2"/>
    <property type="molecule type" value="Genomic_DNA"/>
</dbReference>
<sequence>MEQEIEIKNSENSATKTTQENKKNKNNFKPFIKRKALHSKANLNELYVKNETHISIYIKRIHKLIKDGAKTIIIHGMTASIPKCVQIALHMREYYSDITTEIETGSANTIIDHLPEKKVSDEDASEEEQMDIKIRSTIHITLKKELNF</sequence>
<evidence type="ECO:0000256" key="5">
    <source>
        <dbReference type="SAM" id="MobiDB-lite"/>
    </source>
</evidence>
<comment type="subcellular location">
    <subcellularLocation>
        <location evidence="1">Nucleus</location>
    </subcellularLocation>
</comment>
<evidence type="ECO:0000313" key="6">
    <source>
        <dbReference type="EMBL" id="EAR92906.2"/>
    </source>
</evidence>
<dbReference type="GO" id="GO:0000172">
    <property type="term" value="C:ribonuclease MRP complex"/>
    <property type="evidence" value="ECO:0007669"/>
    <property type="project" value="InterPro"/>
</dbReference>
<accession>I7M7F5</accession>
<gene>
    <name evidence="6" type="ORF">TTHERM_00295190</name>
</gene>
<organism evidence="6 7">
    <name type="scientific">Tetrahymena thermophila (strain SB210)</name>
    <dbReference type="NCBI Taxonomy" id="312017"/>
    <lineage>
        <taxon>Eukaryota</taxon>
        <taxon>Sar</taxon>
        <taxon>Alveolata</taxon>
        <taxon>Ciliophora</taxon>
        <taxon>Intramacronucleata</taxon>
        <taxon>Oligohymenophorea</taxon>
        <taxon>Hymenostomatida</taxon>
        <taxon>Tetrahymenina</taxon>
        <taxon>Tetrahymenidae</taxon>
        <taxon>Tetrahymena</taxon>
    </lineage>
</organism>
<name>I7M7F5_TETTS</name>
<proteinExistence type="predicted"/>
<evidence type="ECO:0000256" key="2">
    <source>
        <dbReference type="ARBA" id="ARBA00022694"/>
    </source>
</evidence>
<feature type="region of interest" description="Disordered" evidence="5">
    <location>
        <begin position="1"/>
        <end position="28"/>
    </location>
</feature>
<dbReference type="SUPFAM" id="SSF82704">
    <property type="entry name" value="AlbA-like"/>
    <property type="match status" value="1"/>
</dbReference>
<dbReference type="InterPro" id="IPR036882">
    <property type="entry name" value="Alba-like_dom_sf"/>
</dbReference>
<keyword evidence="7" id="KW-1185">Reference proteome</keyword>
<keyword evidence="3" id="KW-0694">RNA-binding</keyword>
<dbReference type="Proteomes" id="UP000009168">
    <property type="component" value="Unassembled WGS sequence"/>
</dbReference>
<dbReference type="AlphaFoldDB" id="I7M7F5"/>
<dbReference type="Gene3D" id="3.30.110.20">
    <property type="entry name" value="Alba-like domain"/>
    <property type="match status" value="1"/>
</dbReference>
<protein>
    <submittedName>
        <fullName evidence="6">Alba protein</fullName>
    </submittedName>
</protein>
<keyword evidence="2" id="KW-0819">tRNA processing</keyword>
<reference evidence="7" key="1">
    <citation type="journal article" date="2006" name="PLoS Biol.">
        <title>Macronuclear genome sequence of the ciliate Tetrahymena thermophila, a model eukaryote.</title>
        <authorList>
            <person name="Eisen J.A."/>
            <person name="Coyne R.S."/>
            <person name="Wu M."/>
            <person name="Wu D."/>
            <person name="Thiagarajan M."/>
            <person name="Wortman J.R."/>
            <person name="Badger J.H."/>
            <person name="Ren Q."/>
            <person name="Amedeo P."/>
            <person name="Jones K.M."/>
            <person name="Tallon L.J."/>
            <person name="Delcher A.L."/>
            <person name="Salzberg S.L."/>
            <person name="Silva J.C."/>
            <person name="Haas B.J."/>
            <person name="Majoros W.H."/>
            <person name="Farzad M."/>
            <person name="Carlton J.M."/>
            <person name="Smith R.K. Jr."/>
            <person name="Garg J."/>
            <person name="Pearlman R.E."/>
            <person name="Karrer K.M."/>
            <person name="Sun L."/>
            <person name="Manning G."/>
            <person name="Elde N.C."/>
            <person name="Turkewitz A.P."/>
            <person name="Asai D.J."/>
            <person name="Wilkes D.E."/>
            <person name="Wang Y."/>
            <person name="Cai H."/>
            <person name="Collins K."/>
            <person name="Stewart B.A."/>
            <person name="Lee S.R."/>
            <person name="Wilamowska K."/>
            <person name="Weinberg Z."/>
            <person name="Ruzzo W.L."/>
            <person name="Wloga D."/>
            <person name="Gaertig J."/>
            <person name="Frankel J."/>
            <person name="Tsao C.-C."/>
            <person name="Gorovsky M.A."/>
            <person name="Keeling P.J."/>
            <person name="Waller R.F."/>
            <person name="Patron N.J."/>
            <person name="Cherry J.M."/>
            <person name="Stover N.A."/>
            <person name="Krieger C.J."/>
            <person name="del Toro C."/>
            <person name="Ryder H.F."/>
            <person name="Williamson S.C."/>
            <person name="Barbeau R.A."/>
            <person name="Hamilton E.P."/>
            <person name="Orias E."/>
        </authorList>
    </citation>
    <scope>NUCLEOTIDE SEQUENCE [LARGE SCALE GENOMIC DNA]</scope>
    <source>
        <strain evidence="7">SB210</strain>
    </source>
</reference>
<evidence type="ECO:0000313" key="7">
    <source>
        <dbReference type="Proteomes" id="UP000009168"/>
    </source>
</evidence>
<dbReference type="GO" id="GO:0005655">
    <property type="term" value="C:nucleolar ribonuclease P complex"/>
    <property type="evidence" value="ECO:0007669"/>
    <property type="project" value="InterPro"/>
</dbReference>
<dbReference type="Pfam" id="PF12328">
    <property type="entry name" value="Rpp20"/>
    <property type="match status" value="1"/>
</dbReference>
<dbReference type="InParanoid" id="I7M7F5"/>
<dbReference type="KEGG" id="tet:TTHERM_00295190"/>
<dbReference type="GO" id="GO:0003723">
    <property type="term" value="F:RNA binding"/>
    <property type="evidence" value="ECO:0007669"/>
    <property type="project" value="UniProtKB-KW"/>
</dbReference>
<dbReference type="GO" id="GO:0001682">
    <property type="term" value="P:tRNA 5'-leader removal"/>
    <property type="evidence" value="ECO:0007669"/>
    <property type="project" value="InterPro"/>
</dbReference>
<dbReference type="GeneID" id="7829467"/>
<evidence type="ECO:0000256" key="3">
    <source>
        <dbReference type="ARBA" id="ARBA00022884"/>
    </source>
</evidence>
<keyword evidence="4" id="KW-0539">Nucleus</keyword>
<evidence type="ECO:0000256" key="4">
    <source>
        <dbReference type="ARBA" id="ARBA00023242"/>
    </source>
</evidence>
<evidence type="ECO:0000256" key="1">
    <source>
        <dbReference type="ARBA" id="ARBA00004123"/>
    </source>
</evidence>